<reference evidence="1" key="1">
    <citation type="submission" date="2014-09" db="EMBL/GenBank/DDBJ databases">
        <authorList>
            <person name="Magalhaes I.L.F."/>
            <person name="Oliveira U."/>
            <person name="Santos F.R."/>
            <person name="Vidigal T.H.D.A."/>
            <person name="Brescovit A.D."/>
            <person name="Santos A.J."/>
        </authorList>
    </citation>
    <scope>NUCLEOTIDE SEQUENCE</scope>
    <source>
        <tissue evidence="1">Shoot tissue taken approximately 20 cm above the soil surface</tissue>
    </source>
</reference>
<accession>A0A0A8YRM1</accession>
<evidence type="ECO:0000313" key="1">
    <source>
        <dbReference type="EMBL" id="JAD28333.1"/>
    </source>
</evidence>
<reference evidence="1" key="2">
    <citation type="journal article" date="2015" name="Data Brief">
        <title>Shoot transcriptome of the giant reed, Arundo donax.</title>
        <authorList>
            <person name="Barrero R.A."/>
            <person name="Guerrero F.D."/>
            <person name="Moolhuijzen P."/>
            <person name="Goolsby J.A."/>
            <person name="Tidwell J."/>
            <person name="Bellgard S.E."/>
            <person name="Bellgard M.I."/>
        </authorList>
    </citation>
    <scope>NUCLEOTIDE SEQUENCE</scope>
    <source>
        <tissue evidence="1">Shoot tissue taken approximately 20 cm above the soil surface</tissue>
    </source>
</reference>
<organism evidence="1">
    <name type="scientific">Arundo donax</name>
    <name type="common">Giant reed</name>
    <name type="synonym">Donax arundinaceus</name>
    <dbReference type="NCBI Taxonomy" id="35708"/>
    <lineage>
        <taxon>Eukaryota</taxon>
        <taxon>Viridiplantae</taxon>
        <taxon>Streptophyta</taxon>
        <taxon>Embryophyta</taxon>
        <taxon>Tracheophyta</taxon>
        <taxon>Spermatophyta</taxon>
        <taxon>Magnoliopsida</taxon>
        <taxon>Liliopsida</taxon>
        <taxon>Poales</taxon>
        <taxon>Poaceae</taxon>
        <taxon>PACMAD clade</taxon>
        <taxon>Arundinoideae</taxon>
        <taxon>Arundineae</taxon>
        <taxon>Arundo</taxon>
    </lineage>
</organism>
<dbReference type="AlphaFoldDB" id="A0A0A8YRM1"/>
<protein>
    <submittedName>
        <fullName evidence="1">Uncharacterized protein</fullName>
    </submittedName>
</protein>
<name>A0A0A8YRM1_ARUDO</name>
<proteinExistence type="predicted"/>
<dbReference type="EMBL" id="GBRH01269562">
    <property type="protein sequence ID" value="JAD28333.1"/>
    <property type="molecule type" value="Transcribed_RNA"/>
</dbReference>
<sequence length="50" mass="5974">MSQILKLISSKFYQIHCLTSLKAPLPSRHKNIKYLKEDYPKLFGLHQRFL</sequence>